<dbReference type="HAMAP" id="MF_00703">
    <property type="entry name" value="Thymid_phosp_2"/>
    <property type="match status" value="1"/>
</dbReference>
<dbReference type="Gene3D" id="2.40.40.20">
    <property type="match status" value="1"/>
</dbReference>
<dbReference type="GO" id="GO:0004645">
    <property type="term" value="F:1,4-alpha-oligoglucan phosphorylase activity"/>
    <property type="evidence" value="ECO:0007669"/>
    <property type="project" value="InterPro"/>
</dbReference>
<dbReference type="NCBIfam" id="NF003338">
    <property type="entry name" value="PRK04350.1"/>
    <property type="match status" value="1"/>
</dbReference>
<dbReference type="SUPFAM" id="SSF47648">
    <property type="entry name" value="Nucleoside phosphorylase/phosphoribosyltransferase N-terminal domain"/>
    <property type="match status" value="1"/>
</dbReference>
<organism evidence="6 7">
    <name type="scientific">Marinobacter zhejiangensis</name>
    <dbReference type="NCBI Taxonomy" id="488535"/>
    <lineage>
        <taxon>Bacteria</taxon>
        <taxon>Pseudomonadati</taxon>
        <taxon>Pseudomonadota</taxon>
        <taxon>Gammaproteobacteria</taxon>
        <taxon>Pseudomonadales</taxon>
        <taxon>Marinobacteraceae</taxon>
        <taxon>Marinobacter</taxon>
    </lineage>
</organism>
<dbReference type="Gene3D" id="1.20.970.50">
    <property type="match status" value="1"/>
</dbReference>
<protein>
    <recommendedName>
        <fullName evidence="4">Putative thymidine phosphorylase</fullName>
        <ecNumber evidence="4">2.4.2.4</ecNumber>
    </recommendedName>
    <alternativeName>
        <fullName evidence="4">TdRPase</fullName>
    </alternativeName>
</protein>
<dbReference type="InterPro" id="IPR036320">
    <property type="entry name" value="Glycosyl_Trfase_fam3_N_dom_sf"/>
</dbReference>
<dbReference type="GO" id="GO:0009032">
    <property type="term" value="F:thymidine phosphorylase activity"/>
    <property type="evidence" value="ECO:0007669"/>
    <property type="project" value="UniProtKB-UniRule"/>
</dbReference>
<dbReference type="Gene3D" id="3.40.1030.10">
    <property type="entry name" value="Nucleoside phosphorylase/phosphoribosyltransferase catalytic domain"/>
    <property type="match status" value="1"/>
</dbReference>
<dbReference type="InterPro" id="IPR017872">
    <property type="entry name" value="Pyrmidine_PPase_CS"/>
</dbReference>
<dbReference type="Proteomes" id="UP000198519">
    <property type="component" value="Unassembled WGS sequence"/>
</dbReference>
<evidence type="ECO:0000313" key="7">
    <source>
        <dbReference type="Proteomes" id="UP000198519"/>
    </source>
</evidence>
<comment type="similarity">
    <text evidence="4">Belongs to the thymidine/pyrimidine-nucleoside phosphorylase family. Type 2 subfamily.</text>
</comment>
<evidence type="ECO:0000256" key="1">
    <source>
        <dbReference type="ARBA" id="ARBA00022676"/>
    </source>
</evidence>
<dbReference type="InterPro" id="IPR000053">
    <property type="entry name" value="Thymidine/pyrmidine_PPase"/>
</dbReference>
<dbReference type="PROSITE" id="PS00647">
    <property type="entry name" value="THYMID_PHOSPHORYLASE"/>
    <property type="match status" value="1"/>
</dbReference>
<dbReference type="InterPro" id="IPR028579">
    <property type="entry name" value="Thym_Pase_Put"/>
</dbReference>
<dbReference type="Pfam" id="PF02885">
    <property type="entry name" value="Glycos_trans_3N"/>
    <property type="match status" value="1"/>
</dbReference>
<dbReference type="InterPro" id="IPR000312">
    <property type="entry name" value="Glycosyl_Trfase_fam3"/>
</dbReference>
<dbReference type="InterPro" id="IPR013102">
    <property type="entry name" value="PYNP_C"/>
</dbReference>
<keyword evidence="2 4" id="KW-0808">Transferase</keyword>
<dbReference type="Pfam" id="PF07831">
    <property type="entry name" value="PYNP_C"/>
    <property type="match status" value="1"/>
</dbReference>
<dbReference type="InterPro" id="IPR017459">
    <property type="entry name" value="Glycosyl_Trfase_fam3_N_dom"/>
</dbReference>
<dbReference type="SUPFAM" id="SSF54680">
    <property type="entry name" value="Pyrimidine nucleoside phosphorylase C-terminal domain"/>
    <property type="match status" value="1"/>
</dbReference>
<sequence length="504" mass="53794">MLWNMTSHYTLKALDIGINTHQEAVAYMREDCHVCRAEGFTAKSRVKINHGSRSVVATVNVVDNDVLPEGHVGLSKVAIQRLGVGLGDDVVIGHADVVASLAAVRKKVFGNPLDGTDMQAIITDISDHLYSDIEIATFLSVCAGGRLDTDEIVYLTQAMVNAGKRLHWPGREAVYDKHCIGGLPGNRTTPLVVSIVSAAGHVMPKTSSRAITSPAGTADTMEALTNVNLELADIRRVVNETGACLTWGGAVNLSPADDVLIRIERALDLDGEGQMIASVLSKKIAAGSTHTLIDIPVGPTAKVRSGVDAGRLASLFTQVGAACGLKVRCVLTDGSQPVGRGIGPVEEARDLLAVLRCEEDAPSDLRERALLLAGHVLDMAEHSGLEIAQQKAMELLVSGEAYRQFLRIVESQGGLKTLQDARFQHAETALLGGTLRSIDNRKLARLAKLSGAPSSPGAGLRLYVKVGDQVATGAPLFTLYSESQGEQDYALDYYRQNADMFVFE</sequence>
<keyword evidence="7" id="KW-1185">Reference proteome</keyword>
<proteinExistence type="inferred from homology"/>
<dbReference type="SUPFAM" id="SSF52418">
    <property type="entry name" value="Nucleoside phosphorylase/phosphoribosyltransferase catalytic domain"/>
    <property type="match status" value="1"/>
</dbReference>
<dbReference type="PANTHER" id="PTHR10515:SF0">
    <property type="entry name" value="THYMIDINE PHOSPHORYLASE"/>
    <property type="match status" value="1"/>
</dbReference>
<dbReference type="GO" id="GO:0006213">
    <property type="term" value="P:pyrimidine nucleoside metabolic process"/>
    <property type="evidence" value="ECO:0007669"/>
    <property type="project" value="InterPro"/>
</dbReference>
<reference evidence="7" key="1">
    <citation type="submission" date="2016-10" db="EMBL/GenBank/DDBJ databases">
        <authorList>
            <person name="Varghese N."/>
            <person name="Submissions S."/>
        </authorList>
    </citation>
    <scope>NUCLEOTIDE SEQUENCE [LARGE SCALE GENOMIC DNA]</scope>
    <source>
        <strain evidence="7">CGMCC 1.7061</strain>
    </source>
</reference>
<feature type="domain" description="Pyrimidine nucleoside phosphorylase C-terminal" evidence="5">
    <location>
        <begin position="434"/>
        <end position="501"/>
    </location>
</feature>
<dbReference type="EC" id="2.4.2.4" evidence="4"/>
<name>A0A1I4PEQ6_9GAMM</name>
<keyword evidence="1 4" id="KW-0328">Glycosyltransferase</keyword>
<dbReference type="NCBIfam" id="TIGR02645">
    <property type="entry name" value="ARCH_P_rylase"/>
    <property type="match status" value="1"/>
</dbReference>
<evidence type="ECO:0000256" key="4">
    <source>
        <dbReference type="HAMAP-Rule" id="MF_00703"/>
    </source>
</evidence>
<dbReference type="EMBL" id="FOUE01000002">
    <property type="protein sequence ID" value="SFM26150.1"/>
    <property type="molecule type" value="Genomic_DNA"/>
</dbReference>
<gene>
    <name evidence="6" type="ORF">SAMN04487963_1970</name>
</gene>
<dbReference type="InterPro" id="IPR035902">
    <property type="entry name" value="Nuc_phospho_transferase"/>
</dbReference>
<dbReference type="SMART" id="SM00941">
    <property type="entry name" value="PYNP_C"/>
    <property type="match status" value="1"/>
</dbReference>
<evidence type="ECO:0000259" key="5">
    <source>
        <dbReference type="SMART" id="SM00941"/>
    </source>
</evidence>
<comment type="catalytic activity">
    <reaction evidence="3 4">
        <text>thymidine + phosphate = 2-deoxy-alpha-D-ribose 1-phosphate + thymine</text>
        <dbReference type="Rhea" id="RHEA:16037"/>
        <dbReference type="ChEBI" id="CHEBI:17748"/>
        <dbReference type="ChEBI" id="CHEBI:17821"/>
        <dbReference type="ChEBI" id="CHEBI:43474"/>
        <dbReference type="ChEBI" id="CHEBI:57259"/>
        <dbReference type="EC" id="2.4.2.4"/>
    </reaction>
</comment>
<evidence type="ECO:0000313" key="6">
    <source>
        <dbReference type="EMBL" id="SFM26150.1"/>
    </source>
</evidence>
<evidence type="ECO:0000256" key="3">
    <source>
        <dbReference type="ARBA" id="ARBA00048550"/>
    </source>
</evidence>
<dbReference type="PANTHER" id="PTHR10515">
    <property type="entry name" value="THYMIDINE PHOSPHORYLASE"/>
    <property type="match status" value="1"/>
</dbReference>
<accession>A0A1I4PEQ6</accession>
<dbReference type="Gene3D" id="3.90.1170.30">
    <property type="entry name" value="Pyrimidine nucleoside phosphorylase-like, C-terminal domain"/>
    <property type="match status" value="1"/>
</dbReference>
<dbReference type="STRING" id="488535.SAMN04487963_1970"/>
<dbReference type="GO" id="GO:0006206">
    <property type="term" value="P:pyrimidine nucleobase metabolic process"/>
    <property type="evidence" value="ECO:0007669"/>
    <property type="project" value="InterPro"/>
</dbReference>
<evidence type="ECO:0000256" key="2">
    <source>
        <dbReference type="ARBA" id="ARBA00022679"/>
    </source>
</evidence>
<dbReference type="InterPro" id="IPR013466">
    <property type="entry name" value="Thymidine/AMP_Pase"/>
</dbReference>
<dbReference type="AlphaFoldDB" id="A0A1I4PEQ6"/>
<dbReference type="Pfam" id="PF00591">
    <property type="entry name" value="Glycos_transf_3"/>
    <property type="match status" value="1"/>
</dbReference>
<dbReference type="InterPro" id="IPR036566">
    <property type="entry name" value="PYNP-like_C_sf"/>
</dbReference>
<dbReference type="GO" id="GO:0005829">
    <property type="term" value="C:cytosol"/>
    <property type="evidence" value="ECO:0007669"/>
    <property type="project" value="TreeGrafter"/>
</dbReference>